<sequence length="400" mass="44168">MPAHNGTCAGATEAEILMYYTQHTAQLSQGAIVEPPRPDAASVGSSEDVDVAEVDSGLKRKGGYPLKARPINEGASRPSSSSTSTERKPPMRHPRLLAKGVLRVEVCPLISLWRNMIGFTASNRASWTHEAGITNERKLSVQKDKEIMLLKTQLADAQVEAESSGWIVSPEVVRLVEIAGEKLRNQYMRALWNLRGQAVLRGFVKYSLARVDKLQAPKALRSSLITSQAGLANPTWFLSFPVLVISNPFALEREIPFKEISKAHAIEAAKKRDIPTSGQLTPIDYQVPQLDMLLFQLHVFRNLVGPSHFGPSFPSVFAVACVVSTIQTKSPGLMRLLYLLRHIYPSFATSLFLTKMAACSRMPFFQYVQVYTSLIVIGCDIDLPRTYIAFRLAGKNASCP</sequence>
<reference evidence="2" key="1">
    <citation type="journal article" date="2022" name="Int. J. Mol. Sci.">
        <title>Draft Genome of Tanacetum Coccineum: Genomic Comparison of Closely Related Tanacetum-Family Plants.</title>
        <authorList>
            <person name="Yamashiro T."/>
            <person name="Shiraishi A."/>
            <person name="Nakayama K."/>
            <person name="Satake H."/>
        </authorList>
    </citation>
    <scope>NUCLEOTIDE SEQUENCE</scope>
</reference>
<reference evidence="2" key="2">
    <citation type="submission" date="2022-01" db="EMBL/GenBank/DDBJ databases">
        <authorList>
            <person name="Yamashiro T."/>
            <person name="Shiraishi A."/>
            <person name="Satake H."/>
            <person name="Nakayama K."/>
        </authorList>
    </citation>
    <scope>NUCLEOTIDE SEQUENCE</scope>
</reference>
<organism evidence="2 3">
    <name type="scientific">Tanacetum coccineum</name>
    <dbReference type="NCBI Taxonomy" id="301880"/>
    <lineage>
        <taxon>Eukaryota</taxon>
        <taxon>Viridiplantae</taxon>
        <taxon>Streptophyta</taxon>
        <taxon>Embryophyta</taxon>
        <taxon>Tracheophyta</taxon>
        <taxon>Spermatophyta</taxon>
        <taxon>Magnoliopsida</taxon>
        <taxon>eudicotyledons</taxon>
        <taxon>Gunneridae</taxon>
        <taxon>Pentapetalae</taxon>
        <taxon>asterids</taxon>
        <taxon>campanulids</taxon>
        <taxon>Asterales</taxon>
        <taxon>Asteraceae</taxon>
        <taxon>Asteroideae</taxon>
        <taxon>Anthemideae</taxon>
        <taxon>Anthemidinae</taxon>
        <taxon>Tanacetum</taxon>
    </lineage>
</organism>
<proteinExistence type="predicted"/>
<protein>
    <submittedName>
        <fullName evidence="2">Uncharacterized protein</fullName>
    </submittedName>
</protein>
<name>A0ABQ4WWI9_9ASTR</name>
<comment type="caution">
    <text evidence="2">The sequence shown here is derived from an EMBL/GenBank/DDBJ whole genome shotgun (WGS) entry which is preliminary data.</text>
</comment>
<feature type="region of interest" description="Disordered" evidence="1">
    <location>
        <begin position="34"/>
        <end position="94"/>
    </location>
</feature>
<accession>A0ABQ4WWI9</accession>
<keyword evidence="3" id="KW-1185">Reference proteome</keyword>
<evidence type="ECO:0000313" key="2">
    <source>
        <dbReference type="EMBL" id="GJS57173.1"/>
    </source>
</evidence>
<gene>
    <name evidence="2" type="ORF">Tco_0651957</name>
</gene>
<dbReference type="Proteomes" id="UP001151760">
    <property type="component" value="Unassembled WGS sequence"/>
</dbReference>
<evidence type="ECO:0000313" key="3">
    <source>
        <dbReference type="Proteomes" id="UP001151760"/>
    </source>
</evidence>
<evidence type="ECO:0000256" key="1">
    <source>
        <dbReference type="SAM" id="MobiDB-lite"/>
    </source>
</evidence>
<dbReference type="EMBL" id="BQNB010008987">
    <property type="protein sequence ID" value="GJS57173.1"/>
    <property type="molecule type" value="Genomic_DNA"/>
</dbReference>